<feature type="domain" description="Uracil-DNA glycosylase-like" evidence="1">
    <location>
        <begin position="19"/>
        <end position="179"/>
    </location>
</feature>
<reference evidence="2" key="1">
    <citation type="submission" date="2020-09" db="EMBL/GenBank/DDBJ databases">
        <title>Genome seq and assembly of Limnohabitants sp.</title>
        <authorList>
            <person name="Chhetri G."/>
        </authorList>
    </citation>
    <scope>NUCLEOTIDE SEQUENCE</scope>
    <source>
        <strain evidence="2">JUR4</strain>
    </source>
</reference>
<evidence type="ECO:0000259" key="1">
    <source>
        <dbReference type="SMART" id="SM00986"/>
    </source>
</evidence>
<dbReference type="EC" id="3.2.2.15" evidence="2"/>
<dbReference type="InterPro" id="IPR005122">
    <property type="entry name" value="Uracil-DNA_glycosylase-like"/>
</dbReference>
<dbReference type="Pfam" id="PF03167">
    <property type="entry name" value="UDG"/>
    <property type="match status" value="1"/>
</dbReference>
<dbReference type="SMART" id="SM00986">
    <property type="entry name" value="UDG"/>
    <property type="match status" value="1"/>
</dbReference>
<dbReference type="GO" id="GO:0033958">
    <property type="term" value="F:DNA-deoxyinosine glycosylase activity"/>
    <property type="evidence" value="ECO:0007669"/>
    <property type="project" value="UniProtKB-EC"/>
</dbReference>
<dbReference type="AlphaFoldDB" id="A0A927IKA4"/>
<dbReference type="EMBL" id="JACYFT010000003">
    <property type="protein sequence ID" value="MBD8051559.1"/>
    <property type="molecule type" value="Genomic_DNA"/>
</dbReference>
<dbReference type="CDD" id="cd10032">
    <property type="entry name" value="UDG-F6_HDG"/>
    <property type="match status" value="1"/>
</dbReference>
<protein>
    <submittedName>
        <fullName evidence="2">DNA-deoxyinosine glycosylase</fullName>
        <ecNumber evidence="2">3.2.2.15</ecNumber>
    </submittedName>
</protein>
<keyword evidence="2" id="KW-0326">Glycosidase</keyword>
<gene>
    <name evidence="2" type="ORF">IC609_13505</name>
</gene>
<keyword evidence="3" id="KW-1185">Reference proteome</keyword>
<organism evidence="2 3">
    <name type="scientific">Limnohabitans radicicola</name>
    <dbReference type="NCBI Taxonomy" id="2771427"/>
    <lineage>
        <taxon>Bacteria</taxon>
        <taxon>Pseudomonadati</taxon>
        <taxon>Pseudomonadota</taxon>
        <taxon>Betaproteobacteria</taxon>
        <taxon>Burkholderiales</taxon>
        <taxon>Comamonadaceae</taxon>
        <taxon>Limnohabitans</taxon>
    </lineage>
</organism>
<evidence type="ECO:0000313" key="2">
    <source>
        <dbReference type="EMBL" id="MBD8051559.1"/>
    </source>
</evidence>
<dbReference type="InterPro" id="IPR026353">
    <property type="entry name" value="Hypoxan-DNA_Glyclase"/>
</dbReference>
<dbReference type="SUPFAM" id="SSF52141">
    <property type="entry name" value="Uracil-DNA glycosylase-like"/>
    <property type="match status" value="1"/>
</dbReference>
<dbReference type="NCBIfam" id="TIGR04274">
    <property type="entry name" value="hypoxanDNAglyco"/>
    <property type="match status" value="1"/>
</dbReference>
<sequence length="186" mass="20184">MLAQAGAVVTHAQRLQGLAPVASPAIRVLVLGSFPGVRSLQSQQYYAHPQNHFWRIMQALWPNAPWPTDRDYAGRCACLLQCGVGLWDVYAACEREGSLDSAIRAAELNDFPALLAQCPLLSGIAHNGGESFRHAQALDKALALAGLQGRVQLHRLPSTSPANASWTFEHKLSAWQAVMQEHGLLA</sequence>
<evidence type="ECO:0000313" key="3">
    <source>
        <dbReference type="Proteomes" id="UP000647424"/>
    </source>
</evidence>
<dbReference type="SMART" id="SM00987">
    <property type="entry name" value="UreE_C"/>
    <property type="match status" value="1"/>
</dbReference>
<name>A0A927IKA4_9BURK</name>
<proteinExistence type="predicted"/>
<comment type="caution">
    <text evidence="2">The sequence shown here is derived from an EMBL/GenBank/DDBJ whole genome shotgun (WGS) entry which is preliminary data.</text>
</comment>
<keyword evidence="2" id="KW-0378">Hydrolase</keyword>
<accession>A0A927IKA4</accession>
<dbReference type="Gene3D" id="3.40.470.10">
    <property type="entry name" value="Uracil-DNA glycosylase-like domain"/>
    <property type="match status" value="1"/>
</dbReference>
<dbReference type="InterPro" id="IPR036895">
    <property type="entry name" value="Uracil-DNA_glycosylase-like_sf"/>
</dbReference>
<dbReference type="Proteomes" id="UP000647424">
    <property type="component" value="Unassembled WGS sequence"/>
</dbReference>